<dbReference type="GO" id="GO:0016020">
    <property type="term" value="C:membrane"/>
    <property type="evidence" value="ECO:0007669"/>
    <property type="project" value="UniProtKB-SubCell"/>
</dbReference>
<dbReference type="AlphaFoldDB" id="A0A8B8EA22"/>
<dbReference type="Pfam" id="PF04505">
    <property type="entry name" value="CD225"/>
    <property type="match status" value="1"/>
</dbReference>
<feature type="transmembrane region" description="Helical" evidence="6">
    <location>
        <begin position="126"/>
        <end position="150"/>
    </location>
</feature>
<dbReference type="RefSeq" id="XP_022336519.1">
    <property type="nucleotide sequence ID" value="XM_022480811.1"/>
</dbReference>
<reference evidence="8" key="1">
    <citation type="submission" date="2025-08" db="UniProtKB">
        <authorList>
            <consortium name="RefSeq"/>
        </authorList>
    </citation>
    <scope>IDENTIFICATION</scope>
    <source>
        <tissue evidence="8">Whole sample</tissue>
    </source>
</reference>
<evidence type="ECO:0000256" key="1">
    <source>
        <dbReference type="ARBA" id="ARBA00004370"/>
    </source>
</evidence>
<evidence type="ECO:0000256" key="3">
    <source>
        <dbReference type="ARBA" id="ARBA00022692"/>
    </source>
</evidence>
<dbReference type="OrthoDB" id="10038436at2759"/>
<gene>
    <name evidence="8" type="primary">LOC111132890</name>
</gene>
<evidence type="ECO:0000256" key="5">
    <source>
        <dbReference type="ARBA" id="ARBA00023136"/>
    </source>
</evidence>
<dbReference type="InterPro" id="IPR051423">
    <property type="entry name" value="CD225/Dispanin"/>
</dbReference>
<evidence type="ECO:0000313" key="7">
    <source>
        <dbReference type="Proteomes" id="UP000694844"/>
    </source>
</evidence>
<keyword evidence="5 6" id="KW-0472">Membrane</keyword>
<dbReference type="KEGG" id="cvn:111132890"/>
<organism evidence="7 8">
    <name type="scientific">Crassostrea virginica</name>
    <name type="common">Eastern oyster</name>
    <dbReference type="NCBI Taxonomy" id="6565"/>
    <lineage>
        <taxon>Eukaryota</taxon>
        <taxon>Metazoa</taxon>
        <taxon>Spiralia</taxon>
        <taxon>Lophotrochozoa</taxon>
        <taxon>Mollusca</taxon>
        <taxon>Bivalvia</taxon>
        <taxon>Autobranchia</taxon>
        <taxon>Pteriomorphia</taxon>
        <taxon>Ostreida</taxon>
        <taxon>Ostreoidea</taxon>
        <taxon>Ostreidae</taxon>
        <taxon>Crassostrea</taxon>
    </lineage>
</organism>
<comment type="similarity">
    <text evidence="2">Belongs to the CD225/Dispanin family.</text>
</comment>
<evidence type="ECO:0000256" key="2">
    <source>
        <dbReference type="ARBA" id="ARBA00006843"/>
    </source>
</evidence>
<dbReference type="InterPro" id="IPR007593">
    <property type="entry name" value="CD225/Dispanin_fam"/>
</dbReference>
<evidence type="ECO:0000256" key="6">
    <source>
        <dbReference type="SAM" id="Phobius"/>
    </source>
</evidence>
<accession>A0A8B8EA22</accession>
<keyword evidence="3 6" id="KW-0812">Transmembrane</keyword>
<proteinExistence type="inferred from homology"/>
<dbReference type="Proteomes" id="UP000694844">
    <property type="component" value="Chromosome 5"/>
</dbReference>
<evidence type="ECO:0000256" key="4">
    <source>
        <dbReference type="ARBA" id="ARBA00022989"/>
    </source>
</evidence>
<keyword evidence="7" id="KW-1185">Reference proteome</keyword>
<dbReference type="GeneID" id="111132890"/>
<feature type="transmembrane region" description="Helical" evidence="6">
    <location>
        <begin position="81"/>
        <end position="101"/>
    </location>
</feature>
<evidence type="ECO:0000313" key="8">
    <source>
        <dbReference type="RefSeq" id="XP_022336519.1"/>
    </source>
</evidence>
<dbReference type="PANTHER" id="PTHR14948">
    <property type="entry name" value="NG5"/>
    <property type="match status" value="1"/>
</dbReference>
<sequence length="154" mass="17498">MFSSTSTTVRYQMPWWTFGTTTDYGYVYAMTRKQGFREPVLLDAAEASDDETRPLYADSFRGLSYAPNVAYVRNPPKDFRAGAILSAIFCFFPLGFFAIYYSYRVQKQFHRGDLSGSITASERTRLLINLTLLVGSLLWFGGIIGIVLFANRLH</sequence>
<comment type="subcellular location">
    <subcellularLocation>
        <location evidence="1">Membrane</location>
    </subcellularLocation>
</comment>
<keyword evidence="4 6" id="KW-1133">Transmembrane helix</keyword>
<protein>
    <submittedName>
        <fullName evidence="8">Synapse differentiation-inducing gene protein 1-like isoform X1</fullName>
    </submittedName>
</protein>
<name>A0A8B8EA22_CRAVI</name>
<dbReference type="PANTHER" id="PTHR14948:SF18">
    <property type="entry name" value="PROLINE RICH TRANSMEMBRANE PROTEIN 1B"/>
    <property type="match status" value="1"/>
</dbReference>